<dbReference type="STRING" id="1399797.GCA_000518285_01098"/>
<keyword evidence="5" id="KW-0067">ATP-binding</keyword>
<evidence type="ECO:0000259" key="6">
    <source>
        <dbReference type="Pfam" id="PF00294"/>
    </source>
</evidence>
<dbReference type="PANTHER" id="PTHR43085:SF1">
    <property type="entry name" value="PSEUDOURIDINE KINASE-RELATED"/>
    <property type="match status" value="1"/>
</dbReference>
<evidence type="ECO:0000313" key="7">
    <source>
        <dbReference type="EMBL" id="PPE04102.1"/>
    </source>
</evidence>
<accession>A0A2S5RA84</accession>
<dbReference type="PROSITE" id="PS00584">
    <property type="entry name" value="PFKB_KINASES_2"/>
    <property type="match status" value="1"/>
</dbReference>
<keyword evidence="2" id="KW-0808">Transferase</keyword>
<keyword evidence="3" id="KW-0547">Nucleotide-binding</keyword>
<dbReference type="EMBL" id="PHNE01000006">
    <property type="protein sequence ID" value="PPE04102.1"/>
    <property type="molecule type" value="Genomic_DNA"/>
</dbReference>
<dbReference type="CDD" id="cd01167">
    <property type="entry name" value="bac_FRK"/>
    <property type="match status" value="1"/>
</dbReference>
<evidence type="ECO:0000256" key="5">
    <source>
        <dbReference type="ARBA" id="ARBA00022840"/>
    </source>
</evidence>
<evidence type="ECO:0000313" key="8">
    <source>
        <dbReference type="Proteomes" id="UP000237865"/>
    </source>
</evidence>
<gene>
    <name evidence="7" type="primary">scrK</name>
    <name evidence="7" type="ORF">ELUCI_v1c08820</name>
</gene>
<dbReference type="RefSeq" id="WP_051437408.1">
    <property type="nucleotide sequence ID" value="NZ_PHNE01000006.1"/>
</dbReference>
<reference evidence="7 8" key="1">
    <citation type="submission" date="2017-11" db="EMBL/GenBank/DDBJ databases">
        <title>Genome sequence of Entomoplasma lucivorax PIPN-2 (ATCC 49196).</title>
        <authorList>
            <person name="Lo W.-S."/>
            <person name="Gasparich G.E."/>
            <person name="Kuo C.-H."/>
        </authorList>
    </citation>
    <scope>NUCLEOTIDE SEQUENCE [LARGE SCALE GENOMIC DNA]</scope>
    <source>
        <strain evidence="7 8">PIPN-2</strain>
    </source>
</reference>
<dbReference type="GO" id="GO:0016301">
    <property type="term" value="F:kinase activity"/>
    <property type="evidence" value="ECO:0007669"/>
    <property type="project" value="UniProtKB-KW"/>
</dbReference>
<evidence type="ECO:0000256" key="4">
    <source>
        <dbReference type="ARBA" id="ARBA00022777"/>
    </source>
</evidence>
<dbReference type="InterPro" id="IPR011611">
    <property type="entry name" value="PfkB_dom"/>
</dbReference>
<keyword evidence="4 7" id="KW-0418">Kinase</keyword>
<evidence type="ECO:0000256" key="3">
    <source>
        <dbReference type="ARBA" id="ARBA00022741"/>
    </source>
</evidence>
<dbReference type="PANTHER" id="PTHR43085">
    <property type="entry name" value="HEXOKINASE FAMILY MEMBER"/>
    <property type="match status" value="1"/>
</dbReference>
<comment type="similarity">
    <text evidence="1">Belongs to the carbohydrate kinase PfkB family.</text>
</comment>
<proteinExistence type="inferred from homology"/>
<dbReference type="Gene3D" id="3.40.1190.20">
    <property type="match status" value="1"/>
</dbReference>
<name>A0A2S5RA84_9MOLU</name>
<feature type="domain" description="Carbohydrate kinase PfkB" evidence="6">
    <location>
        <begin position="5"/>
        <end position="299"/>
    </location>
</feature>
<comment type="caution">
    <text evidence="7">The sequence shown here is derived from an EMBL/GenBank/DDBJ whole genome shotgun (WGS) entry which is preliminary data.</text>
</comment>
<organism evidence="7 8">
    <name type="scientific">Williamsoniiplasma lucivorax</name>
    <dbReference type="NCBI Taxonomy" id="209274"/>
    <lineage>
        <taxon>Bacteria</taxon>
        <taxon>Bacillati</taxon>
        <taxon>Mycoplasmatota</taxon>
        <taxon>Mollicutes</taxon>
        <taxon>Entomoplasmatales</taxon>
        <taxon>Williamsoniiplasma</taxon>
    </lineage>
</organism>
<protein>
    <submittedName>
        <fullName evidence="7">Fructokinase</fullName>
    </submittedName>
</protein>
<keyword evidence="8" id="KW-1185">Reference proteome</keyword>
<dbReference type="SUPFAM" id="SSF53613">
    <property type="entry name" value="Ribokinase-like"/>
    <property type="match status" value="1"/>
</dbReference>
<dbReference type="Proteomes" id="UP000237865">
    <property type="component" value="Unassembled WGS sequence"/>
</dbReference>
<dbReference type="InterPro" id="IPR050306">
    <property type="entry name" value="PfkB_Carbo_kinase"/>
</dbReference>
<dbReference type="InterPro" id="IPR002173">
    <property type="entry name" value="Carboh/pur_kinase_PfkB_CS"/>
</dbReference>
<evidence type="ECO:0000256" key="2">
    <source>
        <dbReference type="ARBA" id="ARBA00022679"/>
    </source>
</evidence>
<dbReference type="GO" id="GO:0005524">
    <property type="term" value="F:ATP binding"/>
    <property type="evidence" value="ECO:0007669"/>
    <property type="project" value="UniProtKB-KW"/>
</dbReference>
<dbReference type="InterPro" id="IPR029056">
    <property type="entry name" value="Ribokinase-like"/>
</dbReference>
<dbReference type="Pfam" id="PF00294">
    <property type="entry name" value="PfkB"/>
    <property type="match status" value="1"/>
</dbReference>
<sequence>MKNKKTICSIGEILIDAYNINGEEKFEIGGASFNVAVSLKTLGNEILFFGAIGNDEYAQKMLETFASYELNTKYLKNVNNHSTIAKVILDKNNDRNFIFTKGADQNFDLDLNLIDKKIDFIHFGSATAFLNGKLEISYFKLLDYALKNNIPYSFDPNYRDNLINNSKILEEYKKKCLIFIKNATFIKFSTEEAYLLSGLNNIENSLLFFGNLNPSALICITQGKEDTLFYWKAKTYYVPIKKIANVIDTTGAGDAFVSGVIHYLLKYNFSSKSSAKEILKIIKLGNEFASKNVEYLGALTFLNYI</sequence>
<dbReference type="AlphaFoldDB" id="A0A2S5RA84"/>
<evidence type="ECO:0000256" key="1">
    <source>
        <dbReference type="ARBA" id="ARBA00010688"/>
    </source>
</evidence>